<dbReference type="EMBL" id="GBXM01017337">
    <property type="protein sequence ID" value="JAH91240.1"/>
    <property type="molecule type" value="Transcribed_RNA"/>
</dbReference>
<evidence type="ECO:0000313" key="1">
    <source>
        <dbReference type="EMBL" id="JAH91240.1"/>
    </source>
</evidence>
<protein>
    <submittedName>
        <fullName evidence="1">Uncharacterized protein</fullName>
    </submittedName>
</protein>
<proteinExistence type="predicted"/>
<reference evidence="1" key="2">
    <citation type="journal article" date="2015" name="Fish Shellfish Immunol.">
        <title>Early steps in the European eel (Anguilla anguilla)-Vibrio vulnificus interaction in the gills: Role of the RtxA13 toxin.</title>
        <authorList>
            <person name="Callol A."/>
            <person name="Pajuelo D."/>
            <person name="Ebbesson L."/>
            <person name="Teles M."/>
            <person name="MacKenzie S."/>
            <person name="Amaro C."/>
        </authorList>
    </citation>
    <scope>NUCLEOTIDE SEQUENCE</scope>
</reference>
<name>A0A0E9WNX0_ANGAN</name>
<reference evidence="1" key="1">
    <citation type="submission" date="2014-11" db="EMBL/GenBank/DDBJ databases">
        <authorList>
            <person name="Amaro Gonzalez C."/>
        </authorList>
    </citation>
    <scope>NUCLEOTIDE SEQUENCE</scope>
</reference>
<organism evidence="1">
    <name type="scientific">Anguilla anguilla</name>
    <name type="common">European freshwater eel</name>
    <name type="synonym">Muraena anguilla</name>
    <dbReference type="NCBI Taxonomy" id="7936"/>
    <lineage>
        <taxon>Eukaryota</taxon>
        <taxon>Metazoa</taxon>
        <taxon>Chordata</taxon>
        <taxon>Craniata</taxon>
        <taxon>Vertebrata</taxon>
        <taxon>Euteleostomi</taxon>
        <taxon>Actinopterygii</taxon>
        <taxon>Neopterygii</taxon>
        <taxon>Teleostei</taxon>
        <taxon>Anguilliformes</taxon>
        <taxon>Anguillidae</taxon>
        <taxon>Anguilla</taxon>
    </lineage>
</organism>
<dbReference type="AlphaFoldDB" id="A0A0E9WNX0"/>
<sequence>MSWHTSAYKFIHLKKKKKSCVASTKMSILPKKVGHKAT</sequence>
<accession>A0A0E9WNX0</accession>